<dbReference type="PROSITE" id="PS51532">
    <property type="entry name" value="PITH"/>
    <property type="match status" value="1"/>
</dbReference>
<dbReference type="InterPro" id="IPR001452">
    <property type="entry name" value="SH3_domain"/>
</dbReference>
<dbReference type="PANTHER" id="PTHR46115">
    <property type="entry name" value="THIOREDOXIN-LIKE PROTEIN 1"/>
    <property type="match status" value="1"/>
</dbReference>
<dbReference type="InterPro" id="IPR013766">
    <property type="entry name" value="Thioredoxin_domain"/>
</dbReference>
<protein>
    <submittedName>
        <fullName evidence="9">SH3 domain-containing protein</fullName>
    </submittedName>
</protein>
<feature type="region of interest" description="Disordered" evidence="4">
    <location>
        <begin position="351"/>
        <end position="412"/>
    </location>
</feature>
<dbReference type="SUPFAM" id="SSF49785">
    <property type="entry name" value="Galactose-binding domain-like"/>
    <property type="match status" value="1"/>
</dbReference>
<dbReference type="InterPro" id="IPR008979">
    <property type="entry name" value="Galactose-bd-like_sf"/>
</dbReference>
<dbReference type="Proteomes" id="UP000095283">
    <property type="component" value="Unplaced"/>
</dbReference>
<sequence length="1161" mass="129034">MVGNVKSLVDRLSKDFSANKPPLSVHEPRKPLQLKSPLYYVIVTFPYQASQDDELSLQVGDNIEVLEEVEDGWSRGRSLRTSVVGMFPTNFVKIDTTSLPPTPVVKDEDVVRRVNSDEKPEAIKRTPSVVGVPTAGTKEIRVETKDDREPKVKEMARVKFVYEPQHSDELRLAEVGQMITILRKDCGDAGWFEGELNGKRGLFPDNFVEIVQVKLYVFHKFLVFTNYHFILVILKVSSNASNSPSQVSGKDRHHKPPLATPMSIAPPAVPAKPAKQKLPESSSSLNGTTNTSVSQTKQSSTFAALRNQLAKDLRVVQPDQLPAVLTKSAVVAGTGDPITIIAPRPLSTMEGFSEEVDESGKLSHLTKDRVRPPGKKPATVVAKKKGSNEDQLDKTLSNSDISSSPLSSSSTNNHVSKCFQWSFIYQVSSVSSCKLMPVMRPVFNEQKREESKEANITTAGNKLVSSLLLTSSTDTEWVSRKEYNELLVRLTAMEERMPVKVCQDDADYQAAVIAAGAKPVVVDFSAEWCNPCKMIAPIFDNLSNKYMSMTFLKVDVDKCEETAVDTLRGANAEGLETMIRKWADAQPVGDVPGQADLMSLVDKKQVECLNEHDDTPLAGFLCGINVLRSDCDEQLIISLPFIQPVKIHSIMMKGNGNTTPKSVRVFINLPKTLDFDSASAIEAVQILEFGEKAKSNDGEIQQVKYVKFQNVKNLQLFIENNQGGGDVTEIEQIKIYGTPLSGMNMSDFKRMHCVVSGLTGRILRTRESLVSQLETELGELSQVDWVANQLTALALLQGTDADQLLDKYLNARKVIKLNLRIRCCHISNIIILQVFIVNLLKESSSVLNIVSELKRTIIVVEQLFLQGDFNRAIQAVGANTYRPPLVDTLIDDQAFSFSSMISVEIERVNRQLRETRSAVVLLTQRINEKCNVWVEEVCSLARDSISIVCEFYDKAQDVIEFLHALNGILCSGWPRISTYSIVYEKLFGDTLIKKFNAIIARDLNILQEELVGKLSSISTTPQELFEKRSSKFDSLVGVGISSGLKDYICEFYEGVRRLRDCCSSYEAIAMDTNIDILRDSLALNVSTIIFRLSTLGSDSLDSSAYLLRARLCLAILHCDASTYCQTMNKDGERILQTNKTLHSAIEDALSNAKLERFNGFI</sequence>
<feature type="compositionally biased region" description="Low complexity" evidence="4">
    <location>
        <begin position="397"/>
        <end position="412"/>
    </location>
</feature>
<name>A0A1I7WVR2_HETBA</name>
<evidence type="ECO:0000256" key="4">
    <source>
        <dbReference type="SAM" id="MobiDB-lite"/>
    </source>
</evidence>
<evidence type="ECO:0000259" key="6">
    <source>
        <dbReference type="PROSITE" id="PS51352"/>
    </source>
</evidence>
<feature type="region of interest" description="Disordered" evidence="4">
    <location>
        <begin position="241"/>
        <end position="299"/>
    </location>
</feature>
<feature type="compositionally biased region" description="Low complexity" evidence="4">
    <location>
        <begin position="281"/>
        <end position="294"/>
    </location>
</feature>
<dbReference type="CDD" id="cd02947">
    <property type="entry name" value="TRX_family"/>
    <property type="match status" value="1"/>
</dbReference>
<dbReference type="PROSITE" id="PS50002">
    <property type="entry name" value="SH3"/>
    <property type="match status" value="2"/>
</dbReference>
<dbReference type="SUPFAM" id="SSF52833">
    <property type="entry name" value="Thioredoxin-like"/>
    <property type="match status" value="1"/>
</dbReference>
<proteinExistence type="predicted"/>
<dbReference type="SMART" id="SM00326">
    <property type="entry name" value="SH3"/>
    <property type="match status" value="2"/>
</dbReference>
<dbReference type="Gene3D" id="3.40.30.10">
    <property type="entry name" value="Glutaredoxin"/>
    <property type="match status" value="1"/>
</dbReference>
<dbReference type="Pfam" id="PF06201">
    <property type="entry name" value="PITH"/>
    <property type="match status" value="1"/>
</dbReference>
<dbReference type="AlphaFoldDB" id="A0A1I7WVR2"/>
<evidence type="ECO:0000256" key="1">
    <source>
        <dbReference type="ARBA" id="ARBA00022443"/>
    </source>
</evidence>
<keyword evidence="2" id="KW-1015">Disulfide bond</keyword>
<dbReference type="WBParaSite" id="Hba_09253">
    <property type="protein sequence ID" value="Hba_09253"/>
    <property type="gene ID" value="Hba_09253"/>
</dbReference>
<keyword evidence="1 3" id="KW-0728">SH3 domain</keyword>
<evidence type="ECO:0000313" key="9">
    <source>
        <dbReference type="WBParaSite" id="Hba_09253"/>
    </source>
</evidence>
<keyword evidence="8" id="KW-1185">Reference proteome</keyword>
<dbReference type="SUPFAM" id="SSF50044">
    <property type="entry name" value="SH3-domain"/>
    <property type="match status" value="2"/>
</dbReference>
<feature type="domain" description="SH3" evidence="5">
    <location>
        <begin position="151"/>
        <end position="213"/>
    </location>
</feature>
<dbReference type="InterPro" id="IPR036028">
    <property type="entry name" value="SH3-like_dom_sf"/>
</dbReference>
<dbReference type="CDD" id="cd11875">
    <property type="entry name" value="SH3_CD2AP-like_3"/>
    <property type="match status" value="1"/>
</dbReference>
<evidence type="ECO:0000256" key="3">
    <source>
        <dbReference type="PROSITE-ProRule" id="PRU00192"/>
    </source>
</evidence>
<accession>A0A1I7WVR2</accession>
<feature type="domain" description="PITH" evidence="7">
    <location>
        <begin position="586"/>
        <end position="755"/>
    </location>
</feature>
<feature type="domain" description="SH3" evidence="5">
    <location>
        <begin position="36"/>
        <end position="97"/>
    </location>
</feature>
<dbReference type="GO" id="GO:0005737">
    <property type="term" value="C:cytoplasm"/>
    <property type="evidence" value="ECO:0007669"/>
    <property type="project" value="UniProtKB-ARBA"/>
</dbReference>
<evidence type="ECO:0000256" key="2">
    <source>
        <dbReference type="ARBA" id="ARBA00023157"/>
    </source>
</evidence>
<feature type="domain" description="Thioredoxin" evidence="6">
    <location>
        <begin position="486"/>
        <end position="611"/>
    </location>
</feature>
<dbReference type="Gene3D" id="2.60.120.470">
    <property type="entry name" value="PITH domain"/>
    <property type="match status" value="1"/>
</dbReference>
<reference evidence="9" key="1">
    <citation type="submission" date="2016-11" db="UniProtKB">
        <authorList>
            <consortium name="WormBaseParasite"/>
        </authorList>
    </citation>
    <scope>IDENTIFICATION</scope>
</reference>
<dbReference type="InterPro" id="IPR010400">
    <property type="entry name" value="PITH_dom"/>
</dbReference>
<evidence type="ECO:0000313" key="8">
    <source>
        <dbReference type="Proteomes" id="UP000095283"/>
    </source>
</evidence>
<evidence type="ECO:0000259" key="5">
    <source>
        <dbReference type="PROSITE" id="PS50002"/>
    </source>
</evidence>
<dbReference type="Pfam" id="PF14604">
    <property type="entry name" value="SH3_9"/>
    <property type="match status" value="1"/>
</dbReference>
<dbReference type="Pfam" id="PF00018">
    <property type="entry name" value="SH3_1"/>
    <property type="match status" value="1"/>
</dbReference>
<dbReference type="Pfam" id="PF00085">
    <property type="entry name" value="Thioredoxin"/>
    <property type="match status" value="1"/>
</dbReference>
<dbReference type="Gene3D" id="2.30.30.40">
    <property type="entry name" value="SH3 Domains"/>
    <property type="match status" value="2"/>
</dbReference>
<dbReference type="InterPro" id="IPR036249">
    <property type="entry name" value="Thioredoxin-like_sf"/>
</dbReference>
<organism evidence="8 9">
    <name type="scientific">Heterorhabditis bacteriophora</name>
    <name type="common">Entomopathogenic nematode worm</name>
    <dbReference type="NCBI Taxonomy" id="37862"/>
    <lineage>
        <taxon>Eukaryota</taxon>
        <taxon>Metazoa</taxon>
        <taxon>Ecdysozoa</taxon>
        <taxon>Nematoda</taxon>
        <taxon>Chromadorea</taxon>
        <taxon>Rhabditida</taxon>
        <taxon>Rhabditina</taxon>
        <taxon>Rhabditomorpha</taxon>
        <taxon>Strongyloidea</taxon>
        <taxon>Heterorhabditidae</taxon>
        <taxon>Heterorhabditis</taxon>
    </lineage>
</organism>
<dbReference type="InterPro" id="IPR037047">
    <property type="entry name" value="PITH_dom_sf"/>
</dbReference>
<feature type="compositionally biased region" description="Basic and acidic residues" evidence="4">
    <location>
        <begin position="358"/>
        <end position="371"/>
    </location>
</feature>
<evidence type="ECO:0000259" key="7">
    <source>
        <dbReference type="PROSITE" id="PS51532"/>
    </source>
</evidence>
<dbReference type="PROSITE" id="PS51352">
    <property type="entry name" value="THIOREDOXIN_2"/>
    <property type="match status" value="1"/>
</dbReference>